<evidence type="ECO:0000313" key="1">
    <source>
        <dbReference type="EMBL" id="KAJ8627395.1"/>
    </source>
</evidence>
<organism evidence="1 2">
    <name type="scientific">Persea americana</name>
    <name type="common">Avocado</name>
    <dbReference type="NCBI Taxonomy" id="3435"/>
    <lineage>
        <taxon>Eukaryota</taxon>
        <taxon>Viridiplantae</taxon>
        <taxon>Streptophyta</taxon>
        <taxon>Embryophyta</taxon>
        <taxon>Tracheophyta</taxon>
        <taxon>Spermatophyta</taxon>
        <taxon>Magnoliopsida</taxon>
        <taxon>Magnoliidae</taxon>
        <taxon>Laurales</taxon>
        <taxon>Lauraceae</taxon>
        <taxon>Persea</taxon>
    </lineage>
</organism>
<name>A0ACC2L2C8_PERAE</name>
<accession>A0ACC2L2C8</accession>
<evidence type="ECO:0000313" key="2">
    <source>
        <dbReference type="Proteomes" id="UP001234297"/>
    </source>
</evidence>
<protein>
    <submittedName>
        <fullName evidence="1">Uncharacterized protein</fullName>
    </submittedName>
</protein>
<proteinExistence type="predicted"/>
<reference evidence="1 2" key="1">
    <citation type="journal article" date="2022" name="Hortic Res">
        <title>A haplotype resolved chromosomal level avocado genome allows analysis of novel avocado genes.</title>
        <authorList>
            <person name="Nath O."/>
            <person name="Fletcher S.J."/>
            <person name="Hayward A."/>
            <person name="Shaw L.M."/>
            <person name="Masouleh A.K."/>
            <person name="Furtado A."/>
            <person name="Henry R.J."/>
            <person name="Mitter N."/>
        </authorList>
    </citation>
    <scope>NUCLEOTIDE SEQUENCE [LARGE SCALE GENOMIC DNA]</scope>
    <source>
        <strain evidence="2">cv. Hass</strain>
    </source>
</reference>
<dbReference type="Proteomes" id="UP001234297">
    <property type="component" value="Chromosome 6"/>
</dbReference>
<dbReference type="EMBL" id="CM056814">
    <property type="protein sequence ID" value="KAJ8627395.1"/>
    <property type="molecule type" value="Genomic_DNA"/>
</dbReference>
<sequence>MAPPHSLSSAIGDALSVPLQPRCSDATPVVLSSAGLPQVINALFSSRLPQRNPQTSSAPLWSSRLPQHRQLLCATHSALLKVADVMKLELEDVVNGGF</sequence>
<keyword evidence="2" id="KW-1185">Reference proteome</keyword>
<gene>
    <name evidence="1" type="ORF">MRB53_020702</name>
</gene>
<comment type="caution">
    <text evidence="1">The sequence shown here is derived from an EMBL/GenBank/DDBJ whole genome shotgun (WGS) entry which is preliminary data.</text>
</comment>